<dbReference type="EMBL" id="JBJQND010000019">
    <property type="protein sequence ID" value="KAL3831400.1"/>
    <property type="molecule type" value="Genomic_DNA"/>
</dbReference>
<comment type="caution">
    <text evidence="1">The sequence shown here is derived from an EMBL/GenBank/DDBJ whole genome shotgun (WGS) entry which is preliminary data.</text>
</comment>
<accession>A0ABD3T490</accession>
<dbReference type="InterPro" id="IPR036179">
    <property type="entry name" value="Ig-like_dom_sf"/>
</dbReference>
<organism evidence="1 2">
    <name type="scientific">Sinanodonta woodiana</name>
    <name type="common">Chinese pond mussel</name>
    <name type="synonym">Anodonta woodiana</name>
    <dbReference type="NCBI Taxonomy" id="1069815"/>
    <lineage>
        <taxon>Eukaryota</taxon>
        <taxon>Metazoa</taxon>
        <taxon>Spiralia</taxon>
        <taxon>Lophotrochozoa</taxon>
        <taxon>Mollusca</taxon>
        <taxon>Bivalvia</taxon>
        <taxon>Autobranchia</taxon>
        <taxon>Heteroconchia</taxon>
        <taxon>Palaeoheterodonta</taxon>
        <taxon>Unionida</taxon>
        <taxon>Unionoidea</taxon>
        <taxon>Unionidae</taxon>
        <taxon>Unioninae</taxon>
        <taxon>Sinanodonta</taxon>
    </lineage>
</organism>
<keyword evidence="2" id="KW-1185">Reference proteome</keyword>
<evidence type="ECO:0000313" key="2">
    <source>
        <dbReference type="Proteomes" id="UP001634394"/>
    </source>
</evidence>
<reference evidence="1 2" key="1">
    <citation type="submission" date="2024-11" db="EMBL/GenBank/DDBJ databases">
        <title>Chromosome-level genome assembly of the freshwater bivalve Anodonta woodiana.</title>
        <authorList>
            <person name="Chen X."/>
        </authorList>
    </citation>
    <scope>NUCLEOTIDE SEQUENCE [LARGE SCALE GENOMIC DNA]</scope>
    <source>
        <strain evidence="1">MN2024</strain>
        <tissue evidence="1">Gills</tissue>
    </source>
</reference>
<evidence type="ECO:0000313" key="1">
    <source>
        <dbReference type="EMBL" id="KAL3831400.1"/>
    </source>
</evidence>
<dbReference type="SUPFAM" id="SSF48726">
    <property type="entry name" value="Immunoglobulin"/>
    <property type="match status" value="1"/>
</dbReference>
<gene>
    <name evidence="1" type="ORF">ACJMK2_023151</name>
</gene>
<dbReference type="Proteomes" id="UP001634394">
    <property type="component" value="Unassembled WGS sequence"/>
</dbReference>
<sequence length="167" mass="18945">MEQENRLFIKYNNSREEVSLLLRNVTRDDEGLYKISSGIFEKAANGFNLSSETWHVQLNVLERSEIKHGHAGDNITIAEFLQESIFSPRLYHNGQLIGVVRGSDCDVSTNSPLYGRIRCSKDTENKTTRIEINHVTENDTGLYKLETEGSLTHRSFLNITGIATNIK</sequence>
<proteinExistence type="predicted"/>
<protein>
    <submittedName>
        <fullName evidence="1">Uncharacterized protein</fullName>
    </submittedName>
</protein>
<name>A0ABD3T490_SINWO</name>
<dbReference type="AlphaFoldDB" id="A0ABD3T490"/>